<dbReference type="GO" id="GO:0004719">
    <property type="term" value="F:protein-L-isoaspartate (D-aspartate) O-methyltransferase activity"/>
    <property type="evidence" value="ECO:0007669"/>
    <property type="project" value="UniProtKB-EC"/>
</dbReference>
<name>A0A964UWU3_9ACTN</name>
<dbReference type="EC" id="2.1.1.77" evidence="3"/>
<gene>
    <name evidence="12" type="ORF">GUY60_36885</name>
</gene>
<evidence type="ECO:0000256" key="2">
    <source>
        <dbReference type="ARBA" id="ARBA00005369"/>
    </source>
</evidence>
<evidence type="ECO:0000313" key="12">
    <source>
        <dbReference type="EMBL" id="NBE56899.1"/>
    </source>
</evidence>
<dbReference type="Gene3D" id="3.40.50.150">
    <property type="entry name" value="Vaccinia Virus protein VP39"/>
    <property type="match status" value="1"/>
</dbReference>
<evidence type="ECO:0000256" key="7">
    <source>
        <dbReference type="ARBA" id="ARBA00022679"/>
    </source>
</evidence>
<evidence type="ECO:0000256" key="10">
    <source>
        <dbReference type="ARBA" id="ARBA00031323"/>
    </source>
</evidence>
<keyword evidence="7" id="KW-0808">Transferase</keyword>
<dbReference type="PANTHER" id="PTHR11579">
    <property type="entry name" value="PROTEIN-L-ISOASPARTATE O-METHYLTRANSFERASE"/>
    <property type="match status" value="1"/>
</dbReference>
<evidence type="ECO:0000313" key="13">
    <source>
        <dbReference type="Proteomes" id="UP000598297"/>
    </source>
</evidence>
<evidence type="ECO:0000256" key="9">
    <source>
        <dbReference type="ARBA" id="ARBA00030757"/>
    </source>
</evidence>
<dbReference type="AlphaFoldDB" id="A0A964UWU3"/>
<dbReference type="InterPro" id="IPR029063">
    <property type="entry name" value="SAM-dependent_MTases_sf"/>
</dbReference>
<organism evidence="12 13">
    <name type="scientific">Streptomyces boluensis</name>
    <dbReference type="NCBI Taxonomy" id="1775135"/>
    <lineage>
        <taxon>Bacteria</taxon>
        <taxon>Bacillati</taxon>
        <taxon>Actinomycetota</taxon>
        <taxon>Actinomycetes</taxon>
        <taxon>Kitasatosporales</taxon>
        <taxon>Streptomycetaceae</taxon>
        <taxon>Streptomyces</taxon>
    </lineage>
</organism>
<dbReference type="CDD" id="cd02440">
    <property type="entry name" value="AdoMet_MTases"/>
    <property type="match status" value="1"/>
</dbReference>
<comment type="similarity">
    <text evidence="2">Belongs to the methyltransferase superfamily. L-isoaspartyl/D-aspartyl protein methyltransferase family.</text>
</comment>
<dbReference type="GO" id="GO:0005737">
    <property type="term" value="C:cytoplasm"/>
    <property type="evidence" value="ECO:0007669"/>
    <property type="project" value="UniProtKB-SubCell"/>
</dbReference>
<dbReference type="EMBL" id="JAAAHS010000635">
    <property type="protein sequence ID" value="NBE56899.1"/>
    <property type="molecule type" value="Genomic_DNA"/>
</dbReference>
<protein>
    <recommendedName>
        <fullName evidence="4">Protein-L-isoaspartate O-methyltransferase</fullName>
        <ecNumber evidence="3">2.1.1.77</ecNumber>
    </recommendedName>
    <alternativeName>
        <fullName evidence="11">L-isoaspartyl protein carboxyl methyltransferase</fullName>
    </alternativeName>
    <alternativeName>
        <fullName evidence="9">Protein L-isoaspartyl methyltransferase</fullName>
    </alternativeName>
    <alternativeName>
        <fullName evidence="10">Protein-beta-aspartate methyltransferase</fullName>
    </alternativeName>
</protein>
<evidence type="ECO:0000256" key="8">
    <source>
        <dbReference type="ARBA" id="ARBA00022691"/>
    </source>
</evidence>
<keyword evidence="5" id="KW-0963">Cytoplasm</keyword>
<evidence type="ECO:0000256" key="5">
    <source>
        <dbReference type="ARBA" id="ARBA00022490"/>
    </source>
</evidence>
<keyword evidence="6 12" id="KW-0489">Methyltransferase</keyword>
<evidence type="ECO:0000256" key="11">
    <source>
        <dbReference type="ARBA" id="ARBA00031350"/>
    </source>
</evidence>
<evidence type="ECO:0000256" key="6">
    <source>
        <dbReference type="ARBA" id="ARBA00022603"/>
    </source>
</evidence>
<evidence type="ECO:0000256" key="1">
    <source>
        <dbReference type="ARBA" id="ARBA00004496"/>
    </source>
</evidence>
<dbReference type="Proteomes" id="UP000598297">
    <property type="component" value="Unassembled WGS sequence"/>
</dbReference>
<keyword evidence="8" id="KW-0949">S-adenosyl-L-methionine</keyword>
<keyword evidence="13" id="KW-1185">Reference proteome</keyword>
<evidence type="ECO:0000256" key="4">
    <source>
        <dbReference type="ARBA" id="ARBA00013346"/>
    </source>
</evidence>
<dbReference type="RefSeq" id="WP_161705868.1">
    <property type="nucleotide sequence ID" value="NZ_JAAAHS010000635.1"/>
</dbReference>
<evidence type="ECO:0000256" key="3">
    <source>
        <dbReference type="ARBA" id="ARBA00011890"/>
    </source>
</evidence>
<comment type="subcellular location">
    <subcellularLocation>
        <location evidence="1">Cytoplasm</location>
    </subcellularLocation>
</comment>
<dbReference type="InterPro" id="IPR000682">
    <property type="entry name" value="PCMT"/>
</dbReference>
<sequence length="329" mass="35962">MGAAQPPEPPAVDAAEATAVREALVRQIAAEGGFDGDPGWRAAFEEVPRHLFVPYYFIGTTTGFERLWGEDPDPGRRSRWLRGAYADTPLATRVRDGELISSSSQPSLMARMLVELGVRDGDAVLEIGAGTGYNAALLAYRLGDELVTTVDLDPEITESARRHLEVAGYRPTVVTGDGALGCAERAPYDRIIATCTLTTVPRAWPAQCSAGARILAPLATGLIVLEVRDGEHAEGRFLHTPAYFVPLRGGNREAEWEPYIGGLPRRALHSELFRFLLTLTRGVLDPHEALALWQREGRPVRERFGVTVSGQDVWAWLDDPAGPYTWPLP</sequence>
<reference evidence="12" key="1">
    <citation type="submission" date="2020-01" db="EMBL/GenBank/DDBJ databases">
        <title>Whole-genome analyses of novel actinobacteria.</title>
        <authorList>
            <person name="Sahin N."/>
        </authorList>
    </citation>
    <scope>NUCLEOTIDE SEQUENCE</scope>
    <source>
        <strain evidence="12">YC537</strain>
    </source>
</reference>
<accession>A0A964UWU3</accession>
<dbReference type="GO" id="GO:0032259">
    <property type="term" value="P:methylation"/>
    <property type="evidence" value="ECO:0007669"/>
    <property type="project" value="UniProtKB-KW"/>
</dbReference>
<dbReference type="SUPFAM" id="SSF53335">
    <property type="entry name" value="S-adenosyl-L-methionine-dependent methyltransferases"/>
    <property type="match status" value="1"/>
</dbReference>
<proteinExistence type="inferred from homology"/>
<dbReference type="OrthoDB" id="5143400at2"/>
<dbReference type="Pfam" id="PF01135">
    <property type="entry name" value="PCMT"/>
    <property type="match status" value="1"/>
</dbReference>
<dbReference type="PANTHER" id="PTHR11579:SF0">
    <property type="entry name" value="PROTEIN-L-ISOASPARTATE(D-ASPARTATE) O-METHYLTRANSFERASE"/>
    <property type="match status" value="1"/>
</dbReference>
<comment type="caution">
    <text evidence="12">The sequence shown here is derived from an EMBL/GenBank/DDBJ whole genome shotgun (WGS) entry which is preliminary data.</text>
</comment>